<feature type="transmembrane region" description="Helical" evidence="1">
    <location>
        <begin position="120"/>
        <end position="139"/>
    </location>
</feature>
<keyword evidence="1" id="KW-1133">Transmembrane helix</keyword>
<accession>A0ABS5P0C0</accession>
<dbReference type="EMBL" id="JAGYPM010000006">
    <property type="protein sequence ID" value="MBS4192843.1"/>
    <property type="molecule type" value="Genomic_DNA"/>
</dbReference>
<comment type="caution">
    <text evidence="2">The sequence shown here is derived from an EMBL/GenBank/DDBJ whole genome shotgun (WGS) entry which is preliminary data.</text>
</comment>
<dbReference type="Proteomes" id="UP000681027">
    <property type="component" value="Unassembled WGS sequence"/>
</dbReference>
<keyword evidence="1" id="KW-0812">Transmembrane</keyword>
<name>A0ABS5P0C0_9BACI</name>
<evidence type="ECO:0000256" key="1">
    <source>
        <dbReference type="SAM" id="Phobius"/>
    </source>
</evidence>
<keyword evidence="1" id="KW-0472">Membrane</keyword>
<evidence type="ECO:0008006" key="4">
    <source>
        <dbReference type="Google" id="ProtNLM"/>
    </source>
</evidence>
<sequence length="141" mass="16434">MRGESEGYGLMADEKKHKHLEMIQGVITRMGSNSFIIKGWSVTAFGAMYAYWLAKSDYLILILILGVVLLFWFHDAYYLYLERGFRNLYDEVRKKDDDQIDFEMTPIFKEKGICTALRPILGWTYGSITLITIVLLFIFKP</sequence>
<keyword evidence="3" id="KW-1185">Reference proteome</keyword>
<protein>
    <recommendedName>
        <fullName evidence="4">DUF3899 domain-containing protein</fullName>
    </recommendedName>
</protein>
<dbReference type="RefSeq" id="WP_213104289.1">
    <property type="nucleotide sequence ID" value="NZ_JAGYPM010000006.1"/>
</dbReference>
<proteinExistence type="predicted"/>
<feature type="transmembrane region" description="Helical" evidence="1">
    <location>
        <begin position="35"/>
        <end position="52"/>
    </location>
</feature>
<gene>
    <name evidence="2" type="ORF">KHA94_22190</name>
</gene>
<reference evidence="2 3" key="1">
    <citation type="submission" date="2021-05" db="EMBL/GenBank/DDBJ databases">
        <title>Novel Bacillus species.</title>
        <authorList>
            <person name="Liu G."/>
        </authorList>
    </citation>
    <scope>NUCLEOTIDE SEQUENCE [LARGE SCALE GENOMIC DNA]</scope>
    <source>
        <strain evidence="2 3">FJAT-49705</strain>
    </source>
</reference>
<evidence type="ECO:0000313" key="3">
    <source>
        <dbReference type="Proteomes" id="UP000681027"/>
    </source>
</evidence>
<organism evidence="2 3">
    <name type="scientific">Cytobacillus citreus</name>
    <dbReference type="NCBI Taxonomy" id="2833586"/>
    <lineage>
        <taxon>Bacteria</taxon>
        <taxon>Bacillati</taxon>
        <taxon>Bacillota</taxon>
        <taxon>Bacilli</taxon>
        <taxon>Bacillales</taxon>
        <taxon>Bacillaceae</taxon>
        <taxon>Cytobacillus</taxon>
    </lineage>
</organism>
<feature type="transmembrane region" description="Helical" evidence="1">
    <location>
        <begin position="58"/>
        <end position="80"/>
    </location>
</feature>
<evidence type="ECO:0000313" key="2">
    <source>
        <dbReference type="EMBL" id="MBS4192843.1"/>
    </source>
</evidence>